<proteinExistence type="predicted"/>
<name>F2RGK8_STRVP</name>
<dbReference type="STRING" id="953739.SVEN_1532"/>
<evidence type="ECO:0000313" key="2">
    <source>
        <dbReference type="Proteomes" id="UP000006854"/>
    </source>
</evidence>
<accession>F2RGK8</accession>
<keyword evidence="2" id="KW-1185">Reference proteome</keyword>
<sequence length="83" mass="9164">MGRISRPPVLPCANPPRIPDRCRVPRLAMIFVPPYGEQVRLPARTVTRAPAGSPVSVRPGPVYLCRADHRLRPVRRCSSAAAR</sequence>
<reference evidence="1 2" key="1">
    <citation type="journal article" date="2011" name="BMC Genomics">
        <title>Genome-wide analysis of the role of GlnR in Streptomyces venezuelae provides new insights into global nitrogen regulation in actinomycetes.</title>
        <authorList>
            <person name="Pullan S.T."/>
            <person name="Bibb M.J."/>
            <person name="Merrick M."/>
        </authorList>
    </citation>
    <scope>NUCLEOTIDE SEQUENCE [LARGE SCALE GENOMIC DNA]</scope>
    <source>
        <strain evidence="1">ATCC 10712</strain>
    </source>
</reference>
<dbReference type="EMBL" id="FR845719">
    <property type="protein sequence ID" value="CCA54819.1"/>
    <property type="molecule type" value="Genomic_DNA"/>
</dbReference>
<dbReference type="KEGG" id="sve:SVEN_1532"/>
<dbReference type="AlphaFoldDB" id="F2RGK8"/>
<gene>
    <name evidence="1" type="ordered locus">SVEN_1532</name>
</gene>
<protein>
    <submittedName>
        <fullName evidence="1">Uncharacterized protein</fullName>
    </submittedName>
</protein>
<evidence type="ECO:0000313" key="1">
    <source>
        <dbReference type="EMBL" id="CCA54819.1"/>
    </source>
</evidence>
<dbReference type="Proteomes" id="UP000006854">
    <property type="component" value="Chromosome"/>
</dbReference>
<organism evidence="1 2">
    <name type="scientific">Streptomyces venezuelae (strain ATCC 10712 / CBS 650.69 / DSM 40230 / JCM 4526 / NBRC 13096 / PD 04745)</name>
    <dbReference type="NCBI Taxonomy" id="953739"/>
    <lineage>
        <taxon>Bacteria</taxon>
        <taxon>Bacillati</taxon>
        <taxon>Actinomycetota</taxon>
        <taxon>Actinomycetes</taxon>
        <taxon>Kitasatosporales</taxon>
        <taxon>Streptomycetaceae</taxon>
        <taxon>Streptomyces</taxon>
    </lineage>
</organism>
<dbReference type="HOGENOM" id="CLU_2541288_0_0_11"/>